<evidence type="ECO:0000313" key="1">
    <source>
        <dbReference type="EMBL" id="CAB5026189.1"/>
    </source>
</evidence>
<organism evidence="1">
    <name type="scientific">freshwater metagenome</name>
    <dbReference type="NCBI Taxonomy" id="449393"/>
    <lineage>
        <taxon>unclassified sequences</taxon>
        <taxon>metagenomes</taxon>
        <taxon>ecological metagenomes</taxon>
    </lineage>
</organism>
<accession>A0A6J7RBR4</accession>
<dbReference type="AlphaFoldDB" id="A0A6J7RBR4"/>
<gene>
    <name evidence="1" type="ORF">UFOPK3967_03069</name>
</gene>
<protein>
    <submittedName>
        <fullName evidence="1">Unannotated protein</fullName>
    </submittedName>
</protein>
<proteinExistence type="predicted"/>
<name>A0A6J7RBR4_9ZZZZ</name>
<reference evidence="1" key="1">
    <citation type="submission" date="2020-05" db="EMBL/GenBank/DDBJ databases">
        <authorList>
            <person name="Chiriac C."/>
            <person name="Salcher M."/>
            <person name="Ghai R."/>
            <person name="Kavagutti S V."/>
        </authorList>
    </citation>
    <scope>NUCLEOTIDE SEQUENCE</scope>
</reference>
<dbReference type="EMBL" id="CAFBOS010000303">
    <property type="protein sequence ID" value="CAB5026189.1"/>
    <property type="molecule type" value="Genomic_DNA"/>
</dbReference>
<sequence>MASHGFAHRRCANPHACRAEGQDGAAHLAGTQSLEGGASRVDVGHHHCSERLARRCFEGCFPALVDLDQIEQRPNDAAHIAQSCGAGAGAGFVECHGQRVGTGVPGAVFGVGLAEHGPRSGDGVLGEVPFGFGVFDGLAPGFGCRVKHAKLSLDGDELGLDRPEFVGVGGDALLESGAFARGSLDRDAQCAELTPDLGRLAARRCDAPGPLLLEPRPGPVELDLGIGQPVKLGHQRFGLELGGIEIGPQPGAVGFEVGHDTAVDRGGAVALDAAQTLGEDVGQAFRALAKRLESE</sequence>